<dbReference type="PANTHER" id="PTHR30535">
    <property type="entry name" value="VITAMIN B12-BINDING PROTEIN"/>
    <property type="match status" value="1"/>
</dbReference>
<proteinExistence type="predicted"/>
<dbReference type="Proteomes" id="UP000028640">
    <property type="component" value="Unassembled WGS sequence"/>
</dbReference>
<dbReference type="AlphaFoldDB" id="A0A085G810"/>
<dbReference type="STRING" id="910964.GEAM_2638"/>
<evidence type="ECO:0000313" key="3">
    <source>
        <dbReference type="EMBL" id="KFC79855.1"/>
    </source>
</evidence>
<organism evidence="3 4">
    <name type="scientific">Ewingella americana (strain ATCC 33852 / DSM 4580 / CCUG 14506 / JCM 5911 / LMG 7869 / NCTC 12157 / CDC 1468-78)</name>
    <dbReference type="NCBI Taxonomy" id="910964"/>
    <lineage>
        <taxon>Bacteria</taxon>
        <taxon>Pseudomonadati</taxon>
        <taxon>Pseudomonadota</taxon>
        <taxon>Gammaproteobacteria</taxon>
        <taxon>Enterobacterales</taxon>
        <taxon>Yersiniaceae</taxon>
        <taxon>Ewingella</taxon>
    </lineage>
</organism>
<keyword evidence="1" id="KW-0732">Signal</keyword>
<name>A0A085G810_EWIA3</name>
<sequence>MLAKTLPALLLLGLSSLVSFVAQADPITLTDVTGRQVVLPKPAERVILADSRAIQALQLVHPTKPFESIIAWDNALKAKAPDLFTLYQNDYPELAKLPMLENAYYSDFSVEKTVGLKPDLIIFDAGVKKKLEESRVLEQLTKIGVPVVFIDFRLHPLTNTVPSIRLLGQALGNEQQTEGFLHFYQSRIDMINQRVATLTEQQKPKVFIERHAGMTGEECCFTYGKGSFGEFIQTAGGVNLGSALFAGKSGTINLEQLITSKPDAYLMTGADWSSSFKESIGVPLGYNADAALSAQRLNKLMARNGVNVLDSIKQHRVLAVYHQYYDSPLNIFAIEAIAKFLHPELFKDLDPQADLDMVHKEFLHQPSKGLFWLAAKPQ</sequence>
<dbReference type="Pfam" id="PF01497">
    <property type="entry name" value="Peripla_BP_2"/>
    <property type="match status" value="1"/>
</dbReference>
<feature type="domain" description="Fe/B12 periplasmic-binding" evidence="2">
    <location>
        <begin position="45"/>
        <end position="349"/>
    </location>
</feature>
<reference evidence="3 4" key="1">
    <citation type="submission" date="2014-05" db="EMBL/GenBank/DDBJ databases">
        <title>ATOL: Assembling a taxonomically balanced genome-scale reconstruction of the evolutionary history of the Enterobacteriaceae.</title>
        <authorList>
            <person name="Plunkett G.III."/>
            <person name="Neeno-Eckwall E.C."/>
            <person name="Glasner J.D."/>
            <person name="Perna N.T."/>
        </authorList>
    </citation>
    <scope>NUCLEOTIDE SEQUENCE [LARGE SCALE GENOMIC DNA]</scope>
    <source>
        <strain evidence="3 4">ATCC 33852</strain>
    </source>
</reference>
<protein>
    <submittedName>
        <fullName evidence="3">Putative periplasmic substrate-binding transport protein</fullName>
    </submittedName>
</protein>
<feature type="chain" id="PRO_5001790845" evidence="1">
    <location>
        <begin position="25"/>
        <end position="378"/>
    </location>
</feature>
<comment type="caution">
    <text evidence="3">The sequence shown here is derived from an EMBL/GenBank/DDBJ whole genome shotgun (WGS) entry which is preliminary data.</text>
</comment>
<dbReference type="OrthoDB" id="9775594at2"/>
<evidence type="ECO:0000313" key="4">
    <source>
        <dbReference type="Proteomes" id="UP000028640"/>
    </source>
</evidence>
<dbReference type="InterPro" id="IPR050902">
    <property type="entry name" value="ABC_Transporter_SBP"/>
</dbReference>
<dbReference type="InterPro" id="IPR002491">
    <property type="entry name" value="ABC_transptr_periplasmic_BD"/>
</dbReference>
<dbReference type="SUPFAM" id="SSF53807">
    <property type="entry name" value="Helical backbone' metal receptor"/>
    <property type="match status" value="1"/>
</dbReference>
<gene>
    <name evidence="3" type="ORF">GEAM_2638</name>
</gene>
<dbReference type="Gene3D" id="3.40.50.1980">
    <property type="entry name" value="Nitrogenase molybdenum iron protein domain"/>
    <property type="match status" value="2"/>
</dbReference>
<keyword evidence="4" id="KW-1185">Reference proteome</keyword>
<evidence type="ECO:0000256" key="1">
    <source>
        <dbReference type="SAM" id="SignalP"/>
    </source>
</evidence>
<dbReference type="eggNOG" id="COG0614">
    <property type="taxonomic scope" value="Bacteria"/>
</dbReference>
<evidence type="ECO:0000259" key="2">
    <source>
        <dbReference type="PROSITE" id="PS50983"/>
    </source>
</evidence>
<dbReference type="PANTHER" id="PTHR30535:SF34">
    <property type="entry name" value="MOLYBDATE-BINDING PROTEIN MOLA"/>
    <property type="match status" value="1"/>
</dbReference>
<dbReference type="EMBL" id="JMPJ01000063">
    <property type="protein sequence ID" value="KFC79855.1"/>
    <property type="molecule type" value="Genomic_DNA"/>
</dbReference>
<dbReference type="PROSITE" id="PS50983">
    <property type="entry name" value="FE_B12_PBP"/>
    <property type="match status" value="1"/>
</dbReference>
<accession>A0A085G810</accession>
<feature type="signal peptide" evidence="1">
    <location>
        <begin position="1"/>
        <end position="24"/>
    </location>
</feature>